<proteinExistence type="inferred from homology"/>
<dbReference type="PROSITE" id="PS00211">
    <property type="entry name" value="ABC_TRANSPORTER_1"/>
    <property type="match status" value="1"/>
</dbReference>
<dbReference type="GO" id="GO:0015424">
    <property type="term" value="F:ABC-type amino acid transporter activity"/>
    <property type="evidence" value="ECO:0007669"/>
    <property type="project" value="InterPro"/>
</dbReference>
<evidence type="ECO:0000256" key="2">
    <source>
        <dbReference type="ARBA" id="ARBA00005417"/>
    </source>
</evidence>
<dbReference type="GO" id="GO:0016887">
    <property type="term" value="F:ATP hydrolysis activity"/>
    <property type="evidence" value="ECO:0007669"/>
    <property type="project" value="InterPro"/>
</dbReference>
<keyword evidence="6 10" id="KW-0067">ATP-binding</keyword>
<comment type="similarity">
    <text evidence="2">Belongs to the ABC transporter superfamily.</text>
</comment>
<dbReference type="PANTHER" id="PTHR43166:SF9">
    <property type="entry name" value="GLUTAMATE_ASPARTATE IMPORT ATP-BINDING PROTEIN GLTL"/>
    <property type="match status" value="1"/>
</dbReference>
<dbReference type="PANTHER" id="PTHR43166">
    <property type="entry name" value="AMINO ACID IMPORT ATP-BINDING PROTEIN"/>
    <property type="match status" value="1"/>
</dbReference>
<dbReference type="InterPro" id="IPR017871">
    <property type="entry name" value="ABC_transporter-like_CS"/>
</dbReference>
<dbReference type="OrthoDB" id="9811169at2"/>
<dbReference type="SUPFAM" id="SSF52540">
    <property type="entry name" value="P-loop containing nucleoside triphosphate hydrolases"/>
    <property type="match status" value="1"/>
</dbReference>
<keyword evidence="11" id="KW-1185">Reference proteome</keyword>
<dbReference type="PIRSF" id="PIRSF039085">
    <property type="entry name" value="ABC_ATPase_HisP"/>
    <property type="match status" value="1"/>
</dbReference>
<organism evidence="10 11">
    <name type="scientific">Verticiella sediminum</name>
    <dbReference type="NCBI Taxonomy" id="1247510"/>
    <lineage>
        <taxon>Bacteria</taxon>
        <taxon>Pseudomonadati</taxon>
        <taxon>Pseudomonadota</taxon>
        <taxon>Betaproteobacteria</taxon>
        <taxon>Burkholderiales</taxon>
        <taxon>Alcaligenaceae</taxon>
        <taxon>Verticiella</taxon>
    </lineage>
</organism>
<dbReference type="InterPro" id="IPR003439">
    <property type="entry name" value="ABC_transporter-like_ATP-bd"/>
</dbReference>
<evidence type="ECO:0000256" key="1">
    <source>
        <dbReference type="ARBA" id="ARBA00004202"/>
    </source>
</evidence>
<gene>
    <name evidence="10" type="ORF">FOZ76_15680</name>
</gene>
<protein>
    <submittedName>
        <fullName evidence="10">Amino acid ABC transporter ATP-binding protein</fullName>
    </submittedName>
</protein>
<reference evidence="10 11" key="1">
    <citation type="submission" date="2019-07" db="EMBL/GenBank/DDBJ databases">
        <title>Qingshengfaniella alkalisoli gen. nov., sp. nov., isolated from saline soil.</title>
        <authorList>
            <person name="Xu L."/>
            <person name="Huang X.-X."/>
            <person name="Sun J.-Q."/>
        </authorList>
    </citation>
    <scope>NUCLEOTIDE SEQUENCE [LARGE SCALE GENOMIC DNA]</scope>
    <source>
        <strain evidence="10 11">DSM 27279</strain>
    </source>
</reference>
<dbReference type="GO" id="GO:0005524">
    <property type="term" value="F:ATP binding"/>
    <property type="evidence" value="ECO:0007669"/>
    <property type="project" value="UniProtKB-KW"/>
</dbReference>
<feature type="domain" description="ABC transporter" evidence="9">
    <location>
        <begin position="19"/>
        <end position="260"/>
    </location>
</feature>
<keyword evidence="5" id="KW-0547">Nucleotide-binding</keyword>
<dbReference type="SMART" id="SM00382">
    <property type="entry name" value="AAA"/>
    <property type="match status" value="1"/>
</dbReference>
<keyword evidence="3" id="KW-0813">Transport</keyword>
<dbReference type="CDD" id="cd03262">
    <property type="entry name" value="ABC_HisP_GlnQ"/>
    <property type="match status" value="1"/>
</dbReference>
<evidence type="ECO:0000256" key="5">
    <source>
        <dbReference type="ARBA" id="ARBA00022741"/>
    </source>
</evidence>
<evidence type="ECO:0000256" key="4">
    <source>
        <dbReference type="ARBA" id="ARBA00022475"/>
    </source>
</evidence>
<dbReference type="InterPro" id="IPR003593">
    <property type="entry name" value="AAA+_ATPase"/>
</dbReference>
<dbReference type="FunFam" id="3.40.50.300:FF:000020">
    <property type="entry name" value="Amino acid ABC transporter ATP-binding component"/>
    <property type="match status" value="1"/>
</dbReference>
<dbReference type="InterPro" id="IPR050086">
    <property type="entry name" value="MetN_ABC_transporter-like"/>
</dbReference>
<evidence type="ECO:0000256" key="8">
    <source>
        <dbReference type="ARBA" id="ARBA00023136"/>
    </source>
</evidence>
<dbReference type="EMBL" id="VLTJ01000029">
    <property type="protein sequence ID" value="TSH93118.1"/>
    <property type="molecule type" value="Genomic_DNA"/>
</dbReference>
<dbReference type="Pfam" id="PF00005">
    <property type="entry name" value="ABC_tran"/>
    <property type="match status" value="1"/>
</dbReference>
<evidence type="ECO:0000259" key="9">
    <source>
        <dbReference type="PROSITE" id="PS50893"/>
    </source>
</evidence>
<keyword evidence="7" id="KW-0029">Amino-acid transport</keyword>
<dbReference type="GO" id="GO:0005886">
    <property type="term" value="C:plasma membrane"/>
    <property type="evidence" value="ECO:0007669"/>
    <property type="project" value="UniProtKB-SubCell"/>
</dbReference>
<evidence type="ECO:0000256" key="6">
    <source>
        <dbReference type="ARBA" id="ARBA00022840"/>
    </source>
</evidence>
<dbReference type="AlphaFoldDB" id="A0A556AJN0"/>
<dbReference type="PROSITE" id="PS50893">
    <property type="entry name" value="ABC_TRANSPORTER_2"/>
    <property type="match status" value="1"/>
</dbReference>
<dbReference type="InterPro" id="IPR027417">
    <property type="entry name" value="P-loop_NTPase"/>
</dbReference>
<dbReference type="Gene3D" id="3.40.50.300">
    <property type="entry name" value="P-loop containing nucleotide triphosphate hydrolases"/>
    <property type="match status" value="1"/>
</dbReference>
<name>A0A556AJN0_9BURK</name>
<evidence type="ECO:0000313" key="10">
    <source>
        <dbReference type="EMBL" id="TSH93118.1"/>
    </source>
</evidence>
<dbReference type="InterPro" id="IPR030679">
    <property type="entry name" value="ABC_ATPase_HisP-typ"/>
</dbReference>
<comment type="caution">
    <text evidence="10">The sequence shown here is derived from an EMBL/GenBank/DDBJ whole genome shotgun (WGS) entry which is preliminary data.</text>
</comment>
<sequence length="264" mass="28989">MNARQNILQLAGIEKWFAARRPGMFRPVPAPLHVLRDVSLDVGRGEVVVIIGPSGSGKSTLLRCMNLLTVPDRGSIVFDGEALIQGEGGQRALPHLGRLRRRIGMVFQHFNLFPHRTALQNVQLAPMRVLGLPRAEARERAMAELAAVGMAHKADAYPGQLSGGQKQRVAIARAMAMRPDVMLFDEATSALDPEIIQEILEQMKRLAASGMTMVVVTHEIGFAREAGDRVVFMDQGSIVEQGPARELLAHPQNPRTRTFLQSIL</sequence>
<keyword evidence="8" id="KW-0472">Membrane</keyword>
<keyword evidence="4" id="KW-1003">Cell membrane</keyword>
<comment type="subcellular location">
    <subcellularLocation>
        <location evidence="1">Cell membrane</location>
        <topology evidence="1">Peripheral membrane protein</topology>
    </subcellularLocation>
</comment>
<dbReference type="Proteomes" id="UP000318405">
    <property type="component" value="Unassembled WGS sequence"/>
</dbReference>
<evidence type="ECO:0000256" key="7">
    <source>
        <dbReference type="ARBA" id="ARBA00022970"/>
    </source>
</evidence>
<evidence type="ECO:0000256" key="3">
    <source>
        <dbReference type="ARBA" id="ARBA00022448"/>
    </source>
</evidence>
<accession>A0A556AJN0</accession>
<evidence type="ECO:0000313" key="11">
    <source>
        <dbReference type="Proteomes" id="UP000318405"/>
    </source>
</evidence>